<feature type="region of interest" description="Disordered" evidence="7">
    <location>
        <begin position="399"/>
        <end position="423"/>
    </location>
</feature>
<proteinExistence type="predicted"/>
<keyword evidence="4" id="KW-0805">Transcription regulation</keyword>
<evidence type="ECO:0000256" key="1">
    <source>
        <dbReference type="ARBA" id="ARBA00004535"/>
    </source>
</evidence>
<evidence type="ECO:0000256" key="7">
    <source>
        <dbReference type="SAM" id="MobiDB-lite"/>
    </source>
</evidence>
<comment type="subcellular location">
    <subcellularLocation>
        <location evidence="1">Virion tegument</location>
    </subcellularLocation>
</comment>
<reference evidence="8" key="1">
    <citation type="journal article" date="2018" name="BMC Genomics">
        <title>Comparative genomic, transcriptomic, and proteomic reannotation of human herpesvirus 6.</title>
        <authorList>
            <person name="Greninger A.L."/>
            <person name="Knudsen G.M."/>
            <person name="Roychoudhury P."/>
            <person name="Hanson D.J."/>
            <person name="Sedlak R.H."/>
            <person name="Xie H."/>
            <person name="Guan J."/>
            <person name="Nguyen T."/>
            <person name="Peddu V."/>
            <person name="Boeckh M."/>
            <person name="Huang M.L."/>
            <person name="Cook L."/>
            <person name="Depledge D.P."/>
            <person name="Zerr D.M."/>
            <person name="Koelle D.M."/>
            <person name="Gantt S."/>
            <person name="Yoshikawa T."/>
            <person name="Caserta M."/>
            <person name="Hill J.A."/>
            <person name="Jerome K.R."/>
        </authorList>
    </citation>
    <scope>NUCLEOTIDE SEQUENCE</scope>
    <source>
        <strain evidence="8">Japan-a9</strain>
    </source>
</reference>
<keyword evidence="3" id="KW-0946">Virion</keyword>
<evidence type="ECO:0000256" key="6">
    <source>
        <dbReference type="ARBA" id="ARBA00023200"/>
    </source>
</evidence>
<keyword evidence="3" id="KW-0920">Virion tegument</keyword>
<evidence type="ECO:0000256" key="2">
    <source>
        <dbReference type="ARBA" id="ARBA00016989"/>
    </source>
</evidence>
<organism evidence="8">
    <name type="scientific">Human betaherpesvirus 6</name>
    <dbReference type="NCBI Taxonomy" id="10368"/>
    <lineage>
        <taxon>Viruses</taxon>
        <taxon>Duplodnaviria</taxon>
        <taxon>Heunggongvirae</taxon>
        <taxon>Peploviricota</taxon>
        <taxon>Herviviricetes</taxon>
        <taxon>Herpesvirales</taxon>
        <taxon>Orthoherpesviridae</taxon>
        <taxon>Betaherpesvirinae</taxon>
        <taxon>Roseolovirus</taxon>
    </lineage>
</organism>
<evidence type="ECO:0000313" key="8">
    <source>
        <dbReference type="EMBL" id="ARJ99511.1"/>
    </source>
</evidence>
<dbReference type="GO" id="GO:0006355">
    <property type="term" value="P:regulation of DNA-templated transcription"/>
    <property type="evidence" value="ECO:0007669"/>
    <property type="project" value="InterPro"/>
</dbReference>
<sequence>MYPRGVKRSQHDRHKQTAFRTIKRSITHRPTSKFISHFAKNFRGKLAPLKQLDESRLDALSLTELEQLKTIIEEKQQEKRAQNNAITFLPNLPTVPFADTNFSIKSLGLRPYNGDARDPKQRIRDRFPQTHERICLLTNDILETDLLLRYRQCLDSLTREENQQLMGDRIFSLTNSPCLAFTVATVEEACSYFKFHDLHNLPVNPQDLFMYTITVMKFEFFNKLNMAKLTCVFNDNGHGDIEYRKLRQLCGKPVLDREMPNSEFEVQQQTPDSFRHPVQQAMSIVVTFARILRQIKEHIIRTKKPQFIRDFDTERVAERYECGLISRLIGKQFSNHKCDDVSCQNRIERIMAPWKPSLFFCTYFAKDAPKFKLFPNLPHEYRNLSFTCPKVDMEPSCSYSTSRDLPQTSHRSHKNQGTPKVKSKVCVEKPDTSNLTTTKTTTEILIEESMETDNKIPDPRELNFNQAKQDEIVIININENVNSKHESESSVEMDLDLDYEADTCETNLNTYSSDSE</sequence>
<dbReference type="EMBL" id="KY274493">
    <property type="protein sequence ID" value="ARJ99511.1"/>
    <property type="molecule type" value="Genomic_DNA"/>
</dbReference>
<dbReference type="Pfam" id="PF05459">
    <property type="entry name" value="Herpes_UL69"/>
    <property type="match status" value="1"/>
</dbReference>
<name>A0A1W6D9A2_9BETA</name>
<feature type="compositionally biased region" description="Polar residues" evidence="7">
    <location>
        <begin position="399"/>
        <end position="409"/>
    </location>
</feature>
<evidence type="ECO:0000256" key="5">
    <source>
        <dbReference type="ARBA" id="ARBA00023163"/>
    </source>
</evidence>
<dbReference type="InterPro" id="IPR008648">
    <property type="entry name" value="ICP27-like"/>
</dbReference>
<keyword evidence="5" id="KW-0804">Transcription</keyword>
<keyword evidence="6" id="KW-1035">Host cytoplasm</keyword>
<dbReference type="GO" id="GO:0019033">
    <property type="term" value="C:viral tegument"/>
    <property type="evidence" value="ECO:0007669"/>
    <property type="project" value="UniProtKB-SubCell"/>
</dbReference>
<evidence type="ECO:0000256" key="4">
    <source>
        <dbReference type="ARBA" id="ARBA00023015"/>
    </source>
</evidence>
<protein>
    <recommendedName>
        <fullName evidence="2">mRNA export factor ICP27 homolog</fullName>
    </recommendedName>
</protein>
<accession>A0A1W6D9A2</accession>
<evidence type="ECO:0000256" key="3">
    <source>
        <dbReference type="ARBA" id="ARBA00022580"/>
    </source>
</evidence>